<evidence type="ECO:0000256" key="1">
    <source>
        <dbReference type="SAM" id="Phobius"/>
    </source>
</evidence>
<gene>
    <name evidence="2" type="ORF">SMRZ_LOCUS14906</name>
</gene>
<reference evidence="2 3" key="1">
    <citation type="submission" date="2018-11" db="EMBL/GenBank/DDBJ databases">
        <authorList>
            <consortium name="Pathogen Informatics"/>
        </authorList>
    </citation>
    <scope>NUCLEOTIDE SEQUENCE [LARGE SCALE GENOMIC DNA]</scope>
    <source>
        <strain evidence="2 3">Zambia</strain>
    </source>
</reference>
<dbReference type="EMBL" id="UZAI01016843">
    <property type="protein sequence ID" value="VDP17001.1"/>
    <property type="molecule type" value="Genomic_DNA"/>
</dbReference>
<sequence length="127" mass="14713">MLMISGQRTLNILCRLLFINTCTFLRMVVVVLQISAPYNRTVFIFILTILTMILVDSWFVLSHSSLLLMVFVQWMLNILCRQLFINTCTILMMVVVLVLEVSVPYGRTVLMLVLQIVTLILVDRQLF</sequence>
<feature type="transmembrane region" description="Helical" evidence="1">
    <location>
        <begin position="12"/>
        <end position="36"/>
    </location>
</feature>
<evidence type="ECO:0000313" key="3">
    <source>
        <dbReference type="Proteomes" id="UP000277204"/>
    </source>
</evidence>
<keyword evidence="1" id="KW-0472">Membrane</keyword>
<keyword evidence="1" id="KW-1133">Transmembrane helix</keyword>
<proteinExistence type="predicted"/>
<evidence type="ECO:0000313" key="2">
    <source>
        <dbReference type="EMBL" id="VDP17001.1"/>
    </source>
</evidence>
<dbReference type="Proteomes" id="UP000277204">
    <property type="component" value="Unassembled WGS sequence"/>
</dbReference>
<feature type="transmembrane region" description="Helical" evidence="1">
    <location>
        <begin position="83"/>
        <end position="99"/>
    </location>
</feature>
<keyword evidence="1" id="KW-0812">Transmembrane</keyword>
<name>A0A3P8B3I6_9TREM</name>
<keyword evidence="3" id="KW-1185">Reference proteome</keyword>
<accession>A0A3P8B3I6</accession>
<organism evidence="2 3">
    <name type="scientific">Schistosoma margrebowiei</name>
    <dbReference type="NCBI Taxonomy" id="48269"/>
    <lineage>
        <taxon>Eukaryota</taxon>
        <taxon>Metazoa</taxon>
        <taxon>Spiralia</taxon>
        <taxon>Lophotrochozoa</taxon>
        <taxon>Platyhelminthes</taxon>
        <taxon>Trematoda</taxon>
        <taxon>Digenea</taxon>
        <taxon>Strigeidida</taxon>
        <taxon>Schistosomatoidea</taxon>
        <taxon>Schistosomatidae</taxon>
        <taxon>Schistosoma</taxon>
    </lineage>
</organism>
<feature type="transmembrane region" description="Helical" evidence="1">
    <location>
        <begin position="42"/>
        <end position="71"/>
    </location>
</feature>
<protein>
    <submittedName>
        <fullName evidence="2">Uncharacterized protein</fullName>
    </submittedName>
</protein>
<dbReference type="AlphaFoldDB" id="A0A3P8B3I6"/>